<reference evidence="1" key="1">
    <citation type="journal article" date="2014" name="Int. J. Syst. Evol. Microbiol.">
        <title>Complete genome sequence of Corynebacterium casei LMG S-19264T (=DSM 44701T), isolated from a smear-ripened cheese.</title>
        <authorList>
            <consortium name="US DOE Joint Genome Institute (JGI-PGF)"/>
            <person name="Walter F."/>
            <person name="Albersmeier A."/>
            <person name="Kalinowski J."/>
            <person name="Ruckert C."/>
        </authorList>
    </citation>
    <scope>NUCLEOTIDE SEQUENCE</scope>
    <source>
        <strain evidence="1">JCM 3091</strain>
    </source>
</reference>
<dbReference type="EMBL" id="BMQC01000009">
    <property type="protein sequence ID" value="GGK33708.1"/>
    <property type="molecule type" value="Genomic_DNA"/>
</dbReference>
<gene>
    <name evidence="1" type="ORF">GCM10010124_27870</name>
</gene>
<proteinExistence type="predicted"/>
<evidence type="ECO:0000313" key="1">
    <source>
        <dbReference type="EMBL" id="GGK33708.1"/>
    </source>
</evidence>
<comment type="caution">
    <text evidence="1">The sequence shown here is derived from an EMBL/GenBank/DDBJ whole genome shotgun (WGS) entry which is preliminary data.</text>
</comment>
<name>A0A8J3FJI3_9ACTN</name>
<organism evidence="1 2">
    <name type="scientific">Pilimelia terevasa</name>
    <dbReference type="NCBI Taxonomy" id="53372"/>
    <lineage>
        <taxon>Bacteria</taxon>
        <taxon>Bacillati</taxon>
        <taxon>Actinomycetota</taxon>
        <taxon>Actinomycetes</taxon>
        <taxon>Micromonosporales</taxon>
        <taxon>Micromonosporaceae</taxon>
        <taxon>Pilimelia</taxon>
    </lineage>
</organism>
<sequence length="51" mass="5161">MLSRQKPVATFLKVCTERASAALAGEATATPVKTSAAAAAADTSVLLMLII</sequence>
<dbReference type="Proteomes" id="UP000662200">
    <property type="component" value="Unassembled WGS sequence"/>
</dbReference>
<keyword evidence="2" id="KW-1185">Reference proteome</keyword>
<evidence type="ECO:0000313" key="2">
    <source>
        <dbReference type="Proteomes" id="UP000662200"/>
    </source>
</evidence>
<reference evidence="1" key="2">
    <citation type="submission" date="2020-09" db="EMBL/GenBank/DDBJ databases">
        <authorList>
            <person name="Sun Q."/>
            <person name="Ohkuma M."/>
        </authorList>
    </citation>
    <scope>NUCLEOTIDE SEQUENCE</scope>
    <source>
        <strain evidence="1">JCM 3091</strain>
    </source>
</reference>
<protein>
    <submittedName>
        <fullName evidence="1">Uncharacterized protein</fullName>
    </submittedName>
</protein>
<dbReference type="AlphaFoldDB" id="A0A8J3FJI3"/>
<accession>A0A8J3FJI3</accession>